<keyword evidence="3" id="KW-1185">Reference proteome</keyword>
<accession>A0AAE3LNX6</accession>
<feature type="repeat" description="TPR" evidence="1">
    <location>
        <begin position="199"/>
        <end position="232"/>
    </location>
</feature>
<evidence type="ECO:0000256" key="1">
    <source>
        <dbReference type="PROSITE-ProRule" id="PRU00339"/>
    </source>
</evidence>
<proteinExistence type="predicted"/>
<dbReference type="AlphaFoldDB" id="A0AAE3LNX6"/>
<dbReference type="PROSITE" id="PS50005">
    <property type="entry name" value="TPR"/>
    <property type="match status" value="1"/>
</dbReference>
<evidence type="ECO:0000313" key="2">
    <source>
        <dbReference type="EMBL" id="MCU7692940.1"/>
    </source>
</evidence>
<dbReference type="Gene3D" id="1.25.40.10">
    <property type="entry name" value="Tetratricopeptide repeat domain"/>
    <property type="match status" value="1"/>
</dbReference>
<keyword evidence="1" id="KW-0802">TPR repeat</keyword>
<dbReference type="RefSeq" id="WP_263036428.1">
    <property type="nucleotide sequence ID" value="NZ_JAOTPL010000001.1"/>
</dbReference>
<dbReference type="EMBL" id="JAOTPL010000001">
    <property type="protein sequence ID" value="MCU7692940.1"/>
    <property type="molecule type" value="Genomic_DNA"/>
</dbReference>
<organism evidence="2 3">
    <name type="scientific">Haoranjiania flava</name>
    <dbReference type="NCBI Taxonomy" id="1856322"/>
    <lineage>
        <taxon>Bacteria</taxon>
        <taxon>Pseudomonadati</taxon>
        <taxon>Bacteroidota</taxon>
        <taxon>Chitinophagia</taxon>
        <taxon>Chitinophagales</taxon>
        <taxon>Chitinophagaceae</taxon>
        <taxon>Haoranjiania</taxon>
    </lineage>
</organism>
<evidence type="ECO:0000313" key="3">
    <source>
        <dbReference type="Proteomes" id="UP001209317"/>
    </source>
</evidence>
<evidence type="ECO:0008006" key="4">
    <source>
        <dbReference type="Google" id="ProtNLM"/>
    </source>
</evidence>
<dbReference type="Proteomes" id="UP001209317">
    <property type="component" value="Unassembled WGS sequence"/>
</dbReference>
<name>A0AAE3LNX6_9BACT</name>
<dbReference type="InterPro" id="IPR011990">
    <property type="entry name" value="TPR-like_helical_dom_sf"/>
</dbReference>
<dbReference type="SUPFAM" id="SSF48452">
    <property type="entry name" value="TPR-like"/>
    <property type="match status" value="1"/>
</dbReference>
<gene>
    <name evidence="2" type="ORF">OD355_00230</name>
</gene>
<protein>
    <recommendedName>
        <fullName evidence="4">Tetratricopeptide repeat protein</fullName>
    </recommendedName>
</protein>
<comment type="caution">
    <text evidence="2">The sequence shown here is derived from an EMBL/GenBank/DDBJ whole genome shotgun (WGS) entry which is preliminary data.</text>
</comment>
<dbReference type="InterPro" id="IPR019734">
    <property type="entry name" value="TPR_rpt"/>
</dbReference>
<sequence length="282" mass="31705">MRKQQVILLASAALLFVLIYFFVNKTPPKQPGEAKLELPARDSALMAPVDVLAAEKEKLSSAQTTQLKALESRLNAQSVAARISAYHSLSHYWKDSLKNLPVAAYYLGEKAKLENSEKNLNFAANSLLNYLMVEHDPSKQRWIAKQTKELFERSLKINPANDSTVIGLGATYMFGNISDNPMEGIMKVRQVAERDSANTYAQMMLGLGGMKSGQFDNAVKRFEKVLQKEPDNLLAIFSIAESYERLSDKANAIKWYTIARGKVNLEQAKQDIDTRIRELKMK</sequence>
<reference evidence="2" key="1">
    <citation type="submission" date="2022-10" db="EMBL/GenBank/DDBJ databases">
        <authorList>
            <person name="Kim H.S."/>
            <person name="Kim J.-S."/>
            <person name="Suh M.K."/>
            <person name="Eom M.K."/>
            <person name="Lee J.-S."/>
        </authorList>
    </citation>
    <scope>NUCLEOTIDE SEQUENCE</scope>
    <source>
        <strain evidence="2">LIP-5</strain>
    </source>
</reference>